<dbReference type="OrthoDB" id="629929at2"/>
<dbReference type="InterPro" id="IPR009057">
    <property type="entry name" value="Homeodomain-like_sf"/>
</dbReference>
<feature type="domain" description="HTH araC/xylS-type" evidence="4">
    <location>
        <begin position="217"/>
        <end position="298"/>
    </location>
</feature>
<sequence length="299" mass="34940">MKQELQPEELRQDHLDWMPGNLKKEVGQFNVFRLEDLTCSVTGCVPYTRRDFYKISLIRGNFKLYYADKAIAFEKSALLFTNPQIPYAWEGESADITGFFCVFSDSFFNHDHIKDYPMFKPGESPVFMLSEEQVPEISRLYLRMMEEIESDFTYKYDVLRNLVRELVYSALKMKPASSYQYNDANATIRVASLFTELLERQFPVESLTRRIQFRAPNDFAKQLSIHVNHLNRSLKETTAKTTSQLIAHRVVQEAKSLLMHTDWTISQIAWSLGFDELPAFINYFKKIAMVTPLAFRKSI</sequence>
<dbReference type="PANTHER" id="PTHR43280:SF32">
    <property type="entry name" value="TRANSCRIPTIONAL REGULATORY PROTEIN"/>
    <property type="match status" value="1"/>
</dbReference>
<reference evidence="6" key="1">
    <citation type="submission" date="2016-11" db="EMBL/GenBank/DDBJ databases">
        <authorList>
            <person name="Varghese N."/>
            <person name="Submissions S."/>
        </authorList>
    </citation>
    <scope>NUCLEOTIDE SEQUENCE [LARGE SCALE GENOMIC DNA]</scope>
    <source>
        <strain evidence="6">DSM 16990</strain>
    </source>
</reference>
<name>A0A1M4ULJ2_9SPHI</name>
<evidence type="ECO:0000256" key="3">
    <source>
        <dbReference type="ARBA" id="ARBA00023163"/>
    </source>
</evidence>
<protein>
    <submittedName>
        <fullName evidence="5">Transcriptional regulator, AraC family</fullName>
    </submittedName>
</protein>
<dbReference type="EMBL" id="FQUQ01000001">
    <property type="protein sequence ID" value="SHE57534.1"/>
    <property type="molecule type" value="Genomic_DNA"/>
</dbReference>
<keyword evidence="3" id="KW-0804">Transcription</keyword>
<evidence type="ECO:0000259" key="4">
    <source>
        <dbReference type="PROSITE" id="PS01124"/>
    </source>
</evidence>
<dbReference type="Pfam" id="PF12833">
    <property type="entry name" value="HTH_18"/>
    <property type="match status" value="1"/>
</dbReference>
<dbReference type="GO" id="GO:0003700">
    <property type="term" value="F:DNA-binding transcription factor activity"/>
    <property type="evidence" value="ECO:0007669"/>
    <property type="project" value="InterPro"/>
</dbReference>
<dbReference type="PANTHER" id="PTHR43280">
    <property type="entry name" value="ARAC-FAMILY TRANSCRIPTIONAL REGULATOR"/>
    <property type="match status" value="1"/>
</dbReference>
<keyword evidence="1" id="KW-0805">Transcription regulation</keyword>
<dbReference type="AlphaFoldDB" id="A0A1M4ULJ2"/>
<evidence type="ECO:0000256" key="2">
    <source>
        <dbReference type="ARBA" id="ARBA00023125"/>
    </source>
</evidence>
<dbReference type="Gene3D" id="1.10.10.60">
    <property type="entry name" value="Homeodomain-like"/>
    <property type="match status" value="1"/>
</dbReference>
<dbReference type="RefSeq" id="WP_073227217.1">
    <property type="nucleotide sequence ID" value="NZ_FQUQ01000001.1"/>
</dbReference>
<dbReference type="Proteomes" id="UP000184287">
    <property type="component" value="Unassembled WGS sequence"/>
</dbReference>
<dbReference type="PROSITE" id="PS01124">
    <property type="entry name" value="HTH_ARAC_FAMILY_2"/>
    <property type="match status" value="1"/>
</dbReference>
<dbReference type="SUPFAM" id="SSF46689">
    <property type="entry name" value="Homeodomain-like"/>
    <property type="match status" value="1"/>
</dbReference>
<dbReference type="STRING" id="288992.SAMN04488522_101608"/>
<evidence type="ECO:0000256" key="1">
    <source>
        <dbReference type="ARBA" id="ARBA00023015"/>
    </source>
</evidence>
<evidence type="ECO:0000313" key="6">
    <source>
        <dbReference type="Proteomes" id="UP000184287"/>
    </source>
</evidence>
<keyword evidence="6" id="KW-1185">Reference proteome</keyword>
<organism evidence="5 6">
    <name type="scientific">Pedobacter caeni</name>
    <dbReference type="NCBI Taxonomy" id="288992"/>
    <lineage>
        <taxon>Bacteria</taxon>
        <taxon>Pseudomonadati</taxon>
        <taxon>Bacteroidota</taxon>
        <taxon>Sphingobacteriia</taxon>
        <taxon>Sphingobacteriales</taxon>
        <taxon>Sphingobacteriaceae</taxon>
        <taxon>Pedobacter</taxon>
    </lineage>
</organism>
<dbReference type="GO" id="GO:0043565">
    <property type="term" value="F:sequence-specific DNA binding"/>
    <property type="evidence" value="ECO:0007669"/>
    <property type="project" value="InterPro"/>
</dbReference>
<dbReference type="InterPro" id="IPR018060">
    <property type="entry name" value="HTH_AraC"/>
</dbReference>
<evidence type="ECO:0000313" key="5">
    <source>
        <dbReference type="EMBL" id="SHE57534.1"/>
    </source>
</evidence>
<dbReference type="SMART" id="SM00342">
    <property type="entry name" value="HTH_ARAC"/>
    <property type="match status" value="1"/>
</dbReference>
<keyword evidence="2" id="KW-0238">DNA-binding</keyword>
<gene>
    <name evidence="5" type="ORF">SAMN04488522_101608</name>
</gene>
<accession>A0A1M4ULJ2</accession>
<proteinExistence type="predicted"/>